<dbReference type="Pfam" id="PF07258">
    <property type="entry name" value="COMM_domain"/>
    <property type="match status" value="1"/>
</dbReference>
<dbReference type="PROSITE" id="PS51269">
    <property type="entry name" value="COMM"/>
    <property type="match status" value="1"/>
</dbReference>
<name>A0A7S4KYN1_9EUKA</name>
<sequence length="145" mass="16504">MGVEVEQLSPLIDCYRLFFKQIIRHEISPDQIREDLQALKMEEEIINTIVNAVIARRFTAKAAAVRNTTKISGSYLADFDWKIHLNLGSDKISKVKRPSILLSLMIRDTATGKDEETLLELSPEELSALIDRLRELHGAMVQLRS</sequence>
<reference evidence="3" key="1">
    <citation type="submission" date="2021-01" db="EMBL/GenBank/DDBJ databases">
        <authorList>
            <person name="Corre E."/>
            <person name="Pelletier E."/>
            <person name="Niang G."/>
            <person name="Scheremetjew M."/>
            <person name="Finn R."/>
            <person name="Kale V."/>
            <person name="Holt S."/>
            <person name="Cochrane G."/>
            <person name="Meng A."/>
            <person name="Brown T."/>
            <person name="Cohen L."/>
        </authorList>
    </citation>
    <scope>NUCLEOTIDE SEQUENCE</scope>
    <source>
        <strain evidence="3">SoJaBio B1-5/56/2</strain>
    </source>
</reference>
<dbReference type="PANTHER" id="PTHR16231:SF0">
    <property type="entry name" value="COMM DOMAIN-CONTAINING PROTEIN 8"/>
    <property type="match status" value="1"/>
</dbReference>
<dbReference type="PANTHER" id="PTHR16231">
    <property type="entry name" value="COMM DOMAIN-CONTAINING PROTEIN 4-8 FAMILY MEMBER"/>
    <property type="match status" value="1"/>
</dbReference>
<accession>A0A7S4KYN1</accession>
<proteinExistence type="predicted"/>
<protein>
    <recommendedName>
        <fullName evidence="2">COMM domain-containing protein</fullName>
    </recommendedName>
</protein>
<comment type="function">
    <text evidence="1">Scaffold protein in the commander complex that is essential for endosomal recycling of transmembrane cargos; the commander complex is composed of the CCC subcomplex and the retriever subcomplex.</text>
</comment>
<evidence type="ECO:0000259" key="2">
    <source>
        <dbReference type="PROSITE" id="PS51269"/>
    </source>
</evidence>
<organism evidence="3">
    <name type="scientific">Paramoeba aestuarina</name>
    <dbReference type="NCBI Taxonomy" id="180227"/>
    <lineage>
        <taxon>Eukaryota</taxon>
        <taxon>Amoebozoa</taxon>
        <taxon>Discosea</taxon>
        <taxon>Flabellinia</taxon>
        <taxon>Dactylopodida</taxon>
        <taxon>Paramoebidae</taxon>
        <taxon>Paramoeba</taxon>
    </lineage>
</organism>
<feature type="domain" description="COMM" evidence="2">
    <location>
        <begin position="75"/>
        <end position="144"/>
    </location>
</feature>
<evidence type="ECO:0000256" key="1">
    <source>
        <dbReference type="ARBA" id="ARBA00093300"/>
    </source>
</evidence>
<dbReference type="AlphaFoldDB" id="A0A7S4KYN1"/>
<evidence type="ECO:0000313" key="3">
    <source>
        <dbReference type="EMBL" id="CAE2308799.1"/>
    </source>
</evidence>
<dbReference type="InterPro" id="IPR047155">
    <property type="entry name" value="COMMD4/6/7/8"/>
</dbReference>
<dbReference type="InterPro" id="IPR017920">
    <property type="entry name" value="COMM"/>
</dbReference>
<dbReference type="EMBL" id="HBKR01019697">
    <property type="protein sequence ID" value="CAE2308799.1"/>
    <property type="molecule type" value="Transcribed_RNA"/>
</dbReference>
<gene>
    <name evidence="3" type="ORF">NAES01612_LOCUS12890</name>
</gene>